<sequence>MNLRDIPLTTIDGESTTLAAHADEVVLVVNVASKCGLSPQYETLEALQARYQDRGFTVLGFPCNQFLGQEPGNAEEIKEFCSLTYGVTFPLMEKTKVNGRHKHPLYEILHEVRDADGKKGRVKWNFEKFVIAPDDSISRFRPTVVPDDPAIISVIETALPR</sequence>
<dbReference type="PRINTS" id="PR01011">
    <property type="entry name" value="GLUTPROXDASE"/>
</dbReference>
<dbReference type="PIRSF" id="PIRSF000303">
    <property type="entry name" value="Glutathion_perox"/>
    <property type="match status" value="1"/>
</dbReference>
<evidence type="ECO:0000313" key="6">
    <source>
        <dbReference type="Proteomes" id="UP000831775"/>
    </source>
</evidence>
<dbReference type="SUPFAM" id="SSF52833">
    <property type="entry name" value="Thioredoxin-like"/>
    <property type="match status" value="1"/>
</dbReference>
<dbReference type="InterPro" id="IPR029760">
    <property type="entry name" value="GPX_CS"/>
</dbReference>
<protein>
    <recommendedName>
        <fullName evidence="4">Glutathione peroxidase</fullName>
    </recommendedName>
</protein>
<dbReference type="EMBL" id="CP095043">
    <property type="protein sequence ID" value="UOQ60869.1"/>
    <property type="molecule type" value="Genomic_DNA"/>
</dbReference>
<dbReference type="PROSITE" id="PS00763">
    <property type="entry name" value="GLUTATHIONE_PEROXID_2"/>
    <property type="match status" value="1"/>
</dbReference>
<dbReference type="InterPro" id="IPR000889">
    <property type="entry name" value="Glutathione_peroxidase"/>
</dbReference>
<dbReference type="PANTHER" id="PTHR11592:SF40">
    <property type="entry name" value="THIOREDOXIN_GLUTATHIONE PEROXIDASE BTUE"/>
    <property type="match status" value="1"/>
</dbReference>
<evidence type="ECO:0000256" key="1">
    <source>
        <dbReference type="ARBA" id="ARBA00006926"/>
    </source>
</evidence>
<dbReference type="RefSeq" id="WP_244686846.1">
    <property type="nucleotide sequence ID" value="NZ_CP095043.1"/>
</dbReference>
<reference evidence="5 6" key="1">
    <citation type="submission" date="2022-04" db="EMBL/GenBank/DDBJ databases">
        <title>Leucobacter sp. isolated from rhizosphere of onion.</title>
        <authorList>
            <person name="Won M."/>
            <person name="Lee C.-M."/>
            <person name="Woen H.-Y."/>
            <person name="Kwon S.-W."/>
        </authorList>
    </citation>
    <scope>NUCLEOTIDE SEQUENCE [LARGE SCALE GENOMIC DNA]</scope>
    <source>
        <strain evidence="5 6">H25R-14</strain>
    </source>
</reference>
<gene>
    <name evidence="5" type="ORF">MUN76_02490</name>
</gene>
<evidence type="ECO:0000256" key="4">
    <source>
        <dbReference type="RuleBase" id="RU000499"/>
    </source>
</evidence>
<dbReference type="Pfam" id="PF00255">
    <property type="entry name" value="GSHPx"/>
    <property type="match status" value="1"/>
</dbReference>
<keyword evidence="3 4" id="KW-0560">Oxidoreductase</keyword>
<evidence type="ECO:0000313" key="5">
    <source>
        <dbReference type="EMBL" id="UOQ60869.1"/>
    </source>
</evidence>
<dbReference type="GO" id="GO:0004601">
    <property type="term" value="F:peroxidase activity"/>
    <property type="evidence" value="ECO:0007669"/>
    <property type="project" value="UniProtKB-KW"/>
</dbReference>
<dbReference type="PANTHER" id="PTHR11592">
    <property type="entry name" value="GLUTATHIONE PEROXIDASE"/>
    <property type="match status" value="1"/>
</dbReference>
<keyword evidence="2 4" id="KW-0575">Peroxidase</keyword>
<evidence type="ECO:0000256" key="2">
    <source>
        <dbReference type="ARBA" id="ARBA00022559"/>
    </source>
</evidence>
<organism evidence="5 6">
    <name type="scientific">Leucobacter rhizosphaerae</name>
    <dbReference type="NCBI Taxonomy" id="2932245"/>
    <lineage>
        <taxon>Bacteria</taxon>
        <taxon>Bacillati</taxon>
        <taxon>Actinomycetota</taxon>
        <taxon>Actinomycetes</taxon>
        <taxon>Micrococcales</taxon>
        <taxon>Microbacteriaceae</taxon>
        <taxon>Leucobacter</taxon>
    </lineage>
</organism>
<comment type="similarity">
    <text evidence="1 4">Belongs to the glutathione peroxidase family.</text>
</comment>
<proteinExistence type="inferred from homology"/>
<dbReference type="Gene3D" id="3.40.30.10">
    <property type="entry name" value="Glutaredoxin"/>
    <property type="match status" value="1"/>
</dbReference>
<dbReference type="Proteomes" id="UP000831775">
    <property type="component" value="Chromosome"/>
</dbReference>
<evidence type="ECO:0000256" key="3">
    <source>
        <dbReference type="ARBA" id="ARBA00023002"/>
    </source>
</evidence>
<dbReference type="InterPro" id="IPR036249">
    <property type="entry name" value="Thioredoxin-like_sf"/>
</dbReference>
<name>A0ABY4FXN1_9MICO</name>
<accession>A0ABY4FXN1</accession>
<dbReference type="PROSITE" id="PS51355">
    <property type="entry name" value="GLUTATHIONE_PEROXID_3"/>
    <property type="match status" value="1"/>
</dbReference>
<keyword evidence="6" id="KW-1185">Reference proteome</keyword>
<dbReference type="CDD" id="cd00340">
    <property type="entry name" value="GSH_Peroxidase"/>
    <property type="match status" value="1"/>
</dbReference>